<sequence>MEPPRRQASICYMSLADAFVTRLRQEAESRTRSRMGKGVRVEVLAVERDRQAFIHAYLTKLYEERHGTFSKPKTFAKQTIYECERSNPCKGSSSGDPTKTRANGCSAYVSFLFEEGATVTACVVRCRLTHTGHDPNNREESRVSRIDLKLRFLIETQLSAGMKVGEVMSEVTKWNKAQGYTDHRNRRYFPTRHDIHQMALTLRKPKTTHDLAPRKKVKSETPGKEGVSRVLRTELRDWCVFYQAPSSASPSPRPLIVVVQSEGMREAMRRHGTELLCVDKNFEGMCVFI</sequence>
<comment type="caution">
    <text evidence="1">The sequence shown here is derived from an EMBL/GenBank/DDBJ whole genome shotgun (WGS) entry which is preliminary data.</text>
</comment>
<evidence type="ECO:0000313" key="1">
    <source>
        <dbReference type="EMBL" id="KAG0729858.1"/>
    </source>
</evidence>
<evidence type="ECO:0000313" key="2">
    <source>
        <dbReference type="Proteomes" id="UP000770661"/>
    </source>
</evidence>
<keyword evidence="2" id="KW-1185">Reference proteome</keyword>
<gene>
    <name evidence="1" type="ORF">GWK47_029483</name>
</gene>
<dbReference type="AlphaFoldDB" id="A0A8J5CRI0"/>
<dbReference type="OrthoDB" id="6338130at2759"/>
<protein>
    <submittedName>
        <fullName evidence="1">Uncharacterized protein</fullName>
    </submittedName>
</protein>
<organism evidence="1 2">
    <name type="scientific">Chionoecetes opilio</name>
    <name type="common">Atlantic snow crab</name>
    <name type="synonym">Cancer opilio</name>
    <dbReference type="NCBI Taxonomy" id="41210"/>
    <lineage>
        <taxon>Eukaryota</taxon>
        <taxon>Metazoa</taxon>
        <taxon>Ecdysozoa</taxon>
        <taxon>Arthropoda</taxon>
        <taxon>Crustacea</taxon>
        <taxon>Multicrustacea</taxon>
        <taxon>Malacostraca</taxon>
        <taxon>Eumalacostraca</taxon>
        <taxon>Eucarida</taxon>
        <taxon>Decapoda</taxon>
        <taxon>Pleocyemata</taxon>
        <taxon>Brachyura</taxon>
        <taxon>Eubrachyura</taxon>
        <taxon>Majoidea</taxon>
        <taxon>Majidae</taxon>
        <taxon>Chionoecetes</taxon>
    </lineage>
</organism>
<reference evidence="1" key="1">
    <citation type="submission" date="2020-07" db="EMBL/GenBank/DDBJ databases">
        <title>The High-quality genome of the commercially important snow crab, Chionoecetes opilio.</title>
        <authorList>
            <person name="Jeong J.-H."/>
            <person name="Ryu S."/>
        </authorList>
    </citation>
    <scope>NUCLEOTIDE SEQUENCE</scope>
    <source>
        <strain evidence="1">MADBK_172401_WGS</strain>
        <tissue evidence="1">Digestive gland</tissue>
    </source>
</reference>
<dbReference type="EMBL" id="JACEEZ010000736">
    <property type="protein sequence ID" value="KAG0729858.1"/>
    <property type="molecule type" value="Genomic_DNA"/>
</dbReference>
<name>A0A8J5CRI0_CHIOP</name>
<dbReference type="Proteomes" id="UP000770661">
    <property type="component" value="Unassembled WGS sequence"/>
</dbReference>
<proteinExistence type="predicted"/>
<accession>A0A8J5CRI0</accession>